<name>A0A376B6Z0_9ASCO</name>
<dbReference type="GO" id="GO:0004559">
    <property type="term" value="F:alpha-mannosidase activity"/>
    <property type="evidence" value="ECO:0007669"/>
    <property type="project" value="UniProtKB-EC"/>
</dbReference>
<gene>
    <name evidence="10" type="ORF">SCODWIG_02110</name>
</gene>
<dbReference type="PANTHER" id="PTHR46017:SF1">
    <property type="entry name" value="ALPHA-MANNOSIDASE 2C1"/>
    <property type="match status" value="1"/>
</dbReference>
<dbReference type="Pfam" id="PF09261">
    <property type="entry name" value="Alpha-mann_mid"/>
    <property type="match status" value="1"/>
</dbReference>
<evidence type="ECO:0000256" key="3">
    <source>
        <dbReference type="ARBA" id="ARBA00012752"/>
    </source>
</evidence>
<evidence type="ECO:0000256" key="5">
    <source>
        <dbReference type="ARBA" id="ARBA00022801"/>
    </source>
</evidence>
<dbReference type="Pfam" id="PF07748">
    <property type="entry name" value="Glyco_hydro_38C"/>
    <property type="match status" value="1"/>
</dbReference>
<dbReference type="InterPro" id="IPR011330">
    <property type="entry name" value="Glyco_hydro/deAcase_b/a-brl"/>
</dbReference>
<dbReference type="InterPro" id="IPR011682">
    <property type="entry name" value="Glyco_hydro_38_C"/>
</dbReference>
<dbReference type="Pfam" id="PF01074">
    <property type="entry name" value="Glyco_hydro_38N"/>
    <property type="match status" value="1"/>
</dbReference>
<dbReference type="FunFam" id="2.70.98.30:FF:000001">
    <property type="entry name" value="alpha-mannosidase 2C1 isoform X2"/>
    <property type="match status" value="1"/>
</dbReference>
<dbReference type="InterPro" id="IPR011013">
    <property type="entry name" value="Gal_mutarotase_sf_dom"/>
</dbReference>
<evidence type="ECO:0000256" key="1">
    <source>
        <dbReference type="ARBA" id="ARBA00000365"/>
    </source>
</evidence>
<dbReference type="FunFam" id="3.20.110.10:FF:000002">
    <property type="entry name" value="alpha-mannosidase 2C1 isoform X1"/>
    <property type="match status" value="1"/>
</dbReference>
<comment type="function">
    <text evidence="7">Degrades free oligosaccharides in the vacuole.</text>
</comment>
<accession>A0A376B6Z0</accession>
<dbReference type="SMART" id="SM00872">
    <property type="entry name" value="Alpha-mann_mid"/>
    <property type="match status" value="1"/>
</dbReference>
<dbReference type="Gene3D" id="3.20.110.10">
    <property type="entry name" value="Glycoside hydrolase 38, N terminal domain"/>
    <property type="match status" value="1"/>
</dbReference>
<dbReference type="GO" id="GO:0030246">
    <property type="term" value="F:carbohydrate binding"/>
    <property type="evidence" value="ECO:0007669"/>
    <property type="project" value="InterPro"/>
</dbReference>
<keyword evidence="4" id="KW-0479">Metal-binding</keyword>
<dbReference type="SUPFAM" id="SSF88713">
    <property type="entry name" value="Glycoside hydrolase/deacetylase"/>
    <property type="match status" value="1"/>
</dbReference>
<protein>
    <recommendedName>
        <fullName evidence="8">Alpha-mannosidase</fullName>
        <ecNumber evidence="3">3.2.1.24</ecNumber>
    </recommendedName>
</protein>
<dbReference type="InterPro" id="IPR054723">
    <property type="entry name" value="Ams1-like_N"/>
</dbReference>
<evidence type="ECO:0000256" key="4">
    <source>
        <dbReference type="ARBA" id="ARBA00022723"/>
    </source>
</evidence>
<comment type="catalytic activity">
    <reaction evidence="1">
        <text>Hydrolysis of terminal, non-reducing alpha-D-mannose residues in alpha-D-mannosides.</text>
        <dbReference type="EC" id="3.2.1.24"/>
    </reaction>
</comment>
<dbReference type="GO" id="GO:0046872">
    <property type="term" value="F:metal ion binding"/>
    <property type="evidence" value="ECO:0007669"/>
    <property type="project" value="UniProtKB-KW"/>
</dbReference>
<dbReference type="EC" id="3.2.1.24" evidence="3"/>
<dbReference type="InterPro" id="IPR027291">
    <property type="entry name" value="Glyco_hydro_38_N_sf"/>
</dbReference>
<dbReference type="InterPro" id="IPR028995">
    <property type="entry name" value="Glyco_hydro_57/38_cen_sf"/>
</dbReference>
<evidence type="ECO:0000313" key="11">
    <source>
        <dbReference type="Proteomes" id="UP000262825"/>
    </source>
</evidence>
<dbReference type="InterPro" id="IPR000602">
    <property type="entry name" value="Glyco_hydro_38_N"/>
</dbReference>
<dbReference type="GO" id="GO:0000329">
    <property type="term" value="C:fungal-type vacuole membrane"/>
    <property type="evidence" value="ECO:0007669"/>
    <property type="project" value="TreeGrafter"/>
</dbReference>
<evidence type="ECO:0000256" key="7">
    <source>
        <dbReference type="ARBA" id="ARBA00054985"/>
    </source>
</evidence>
<evidence type="ECO:0000256" key="6">
    <source>
        <dbReference type="ARBA" id="ARBA00023295"/>
    </source>
</evidence>
<dbReference type="GO" id="GO:0006013">
    <property type="term" value="P:mannose metabolic process"/>
    <property type="evidence" value="ECO:0007669"/>
    <property type="project" value="InterPro"/>
</dbReference>
<dbReference type="Gene3D" id="1.20.1270.50">
    <property type="entry name" value="Glycoside hydrolase family 38, central domain"/>
    <property type="match status" value="1"/>
</dbReference>
<organism evidence="10 11">
    <name type="scientific">Saccharomycodes ludwigii</name>
    <dbReference type="NCBI Taxonomy" id="36035"/>
    <lineage>
        <taxon>Eukaryota</taxon>
        <taxon>Fungi</taxon>
        <taxon>Dikarya</taxon>
        <taxon>Ascomycota</taxon>
        <taxon>Saccharomycotina</taxon>
        <taxon>Saccharomycetes</taxon>
        <taxon>Saccharomycodales</taxon>
        <taxon>Saccharomycodaceae</taxon>
        <taxon>Saccharomycodes</taxon>
    </lineage>
</organism>
<keyword evidence="5" id="KW-0378">Hydrolase</keyword>
<dbReference type="InterPro" id="IPR015341">
    <property type="entry name" value="Glyco_hydro_38_cen"/>
</dbReference>
<dbReference type="Proteomes" id="UP000262825">
    <property type="component" value="Unassembled WGS sequence"/>
</dbReference>
<dbReference type="Pfam" id="PF17677">
    <property type="entry name" value="Glyco_hydro38C2"/>
    <property type="match status" value="1"/>
</dbReference>
<dbReference type="VEuPathDB" id="FungiDB:SCODWIG_02110"/>
<dbReference type="PANTHER" id="PTHR46017">
    <property type="entry name" value="ALPHA-MANNOSIDASE 2C1"/>
    <property type="match status" value="1"/>
</dbReference>
<feature type="domain" description="Glycoside hydrolase family 38 central" evidence="9">
    <location>
        <begin position="591"/>
        <end position="695"/>
    </location>
</feature>
<dbReference type="InterPro" id="IPR041147">
    <property type="entry name" value="GH38_C"/>
</dbReference>
<proteinExistence type="inferred from homology"/>
<dbReference type="Pfam" id="PF22907">
    <property type="entry name" value="Ams1-like_1st"/>
    <property type="match status" value="1"/>
</dbReference>
<dbReference type="SUPFAM" id="SSF74650">
    <property type="entry name" value="Galactose mutarotase-like"/>
    <property type="match status" value="1"/>
</dbReference>
<evidence type="ECO:0000313" key="10">
    <source>
        <dbReference type="EMBL" id="SSD60349.1"/>
    </source>
</evidence>
<dbReference type="InterPro" id="IPR037094">
    <property type="entry name" value="Glyco_hydro_38_cen_sf"/>
</dbReference>
<evidence type="ECO:0000256" key="8">
    <source>
        <dbReference type="ARBA" id="ARBA00071615"/>
    </source>
</evidence>
<keyword evidence="11" id="KW-1185">Reference proteome</keyword>
<dbReference type="GO" id="GO:0009313">
    <property type="term" value="P:oligosaccharide catabolic process"/>
    <property type="evidence" value="ECO:0007669"/>
    <property type="project" value="TreeGrafter"/>
</dbReference>
<sequence length="1178" mass="136339">MSATFRNQDPQFKPVDHIYEDRLRQFISKNNDINKYSYLSDYYDLKRYSSLNDTNDEKYISIQYYQVPFNEDDPTDPNNRPSWKSIINAGNANDFSNKNFKSCFKNQPFGPSWSTTWFRVEINIPFTHDDEQWTFQFDCENEGLLIDPITFQPITSFSGKGERIEYLLPKRSELNKNKLVFFIECGNNGMFGCGFNGDINPPDNNKWFHLLKADLVLPNWDARSLFYDFWICSDLAREGSQNSWQKHKARMICNQVMDIFNREEDSIDHGINKCRDLLKKELLGFDIDSSKVYFNHYSSGSNDNSDTDSSITPVFALGNCHIDTAWLWPFAETKRKVVRSWSSQVTLMDRYPEYRFVASQGQQFKWLKVEHPDFFNKKLVPKIKNGQFIPIGGTWVENDTNMPCGESLCRQFFYGQRFSIRNFDGLISKCFWLPDTFGYSSNIPQIARLSQIQFFLTQKLSWNNINTFPHSTFQWRGIDGSQLLTHMPPANTYTCDAHFGDVVRTHSQNKSLYCYPSGLMLYGKGDGGGGPTDEMLEKMRRIRGLNNKLGDAAVPKLSCEQLNVNDFFNDILRKTNNGCDLPTWSGELYLEFHRGTYTTQAYLKKLMRYSEHALLELEKFATWHSLNCYTAAAADDDCTKKCNQSETFLSGNADNYEYPVKEIGSMWEDVLLCQFHDVLPGSCIEMVYKHEAIPKLEAVLDKCDKLCNDIILDIKSKDDYVVIDKNSNAFRLCEESYASHYDYRNSFIFGTKMYGHQQVEKQVVNKVGFKKDNPDIIVLSNNHITVEINKVTGLIVDVSDDKYHYLDLSHGRNKSGANQFVLFDDKPLNWQAWDTELYDVNNYKVVDNLESVDINEAEAKVTIKFKICGGQSGAKDKECFITTKVSLDKKMIVFNTIVENWYECNKFLKVEFPVNVNNDYCSYETQFGITKRPTHYNTSWDTAKFEVCHHKFADYSEYSKGVSIINDSKYGFATHGNLMRLSLLRSPKAPDAHADMGYHQIKYAMLPHKGQLGMETVNEAIKFNKYHINNMQHIPLENLKTYNEFFKIKPVHPRVDTKGFKNGESSEDLNVVISSIKRGEDDFSKDKSEYSLKEQDCDEDSPLKSVVVRVYEPLGGEVDAYIEPYYKIEAVERVDNLEIALDSKVCVDHGENRIKIKLKPFEIASFKFYFKTIKLRKS</sequence>
<keyword evidence="6" id="KW-0326">Glycosidase</keyword>
<evidence type="ECO:0000256" key="2">
    <source>
        <dbReference type="ARBA" id="ARBA00009792"/>
    </source>
</evidence>
<evidence type="ECO:0000259" key="9">
    <source>
        <dbReference type="SMART" id="SM00872"/>
    </source>
</evidence>
<dbReference type="SUPFAM" id="SSF88688">
    <property type="entry name" value="Families 57/38 glycoside transferase middle domain"/>
    <property type="match status" value="1"/>
</dbReference>
<dbReference type="EMBL" id="UFAJ01000332">
    <property type="protein sequence ID" value="SSD60349.1"/>
    <property type="molecule type" value="Genomic_DNA"/>
</dbReference>
<dbReference type="Gene3D" id="2.70.98.30">
    <property type="entry name" value="Golgi alpha-mannosidase II, domain 4"/>
    <property type="match status" value="1"/>
</dbReference>
<comment type="similarity">
    <text evidence="2">Belongs to the glycosyl hydrolase 38 family.</text>
</comment>
<dbReference type="FunFam" id="1.20.1270.50:FF:000004">
    <property type="entry name" value="alpha-mannosidase 2C1 isoform X1"/>
    <property type="match status" value="1"/>
</dbReference>
<reference evidence="11" key="1">
    <citation type="submission" date="2018-06" db="EMBL/GenBank/DDBJ databases">
        <authorList>
            <person name="Guldener U."/>
        </authorList>
    </citation>
    <scope>NUCLEOTIDE SEQUENCE [LARGE SCALE GENOMIC DNA]</scope>
    <source>
        <strain evidence="11">UTAD17</strain>
    </source>
</reference>
<dbReference type="AlphaFoldDB" id="A0A376B6Z0"/>